<reference evidence="3" key="1">
    <citation type="journal article" date="2023" name="Mol. Phylogenet. Evol.">
        <title>Genome-scale phylogeny and comparative genomics of the fungal order Sordariales.</title>
        <authorList>
            <person name="Hensen N."/>
            <person name="Bonometti L."/>
            <person name="Westerberg I."/>
            <person name="Brannstrom I.O."/>
            <person name="Guillou S."/>
            <person name="Cros-Aarteil S."/>
            <person name="Calhoun S."/>
            <person name="Haridas S."/>
            <person name="Kuo A."/>
            <person name="Mondo S."/>
            <person name="Pangilinan J."/>
            <person name="Riley R."/>
            <person name="LaButti K."/>
            <person name="Andreopoulos B."/>
            <person name="Lipzen A."/>
            <person name="Chen C."/>
            <person name="Yan M."/>
            <person name="Daum C."/>
            <person name="Ng V."/>
            <person name="Clum A."/>
            <person name="Steindorff A."/>
            <person name="Ohm R.A."/>
            <person name="Martin F."/>
            <person name="Silar P."/>
            <person name="Natvig D.O."/>
            <person name="Lalanne C."/>
            <person name="Gautier V."/>
            <person name="Ament-Velasquez S.L."/>
            <person name="Kruys A."/>
            <person name="Hutchinson M.I."/>
            <person name="Powell A.J."/>
            <person name="Barry K."/>
            <person name="Miller A.N."/>
            <person name="Grigoriev I.V."/>
            <person name="Debuchy R."/>
            <person name="Gladieux P."/>
            <person name="Hiltunen Thoren M."/>
            <person name="Johannesson H."/>
        </authorList>
    </citation>
    <scope>NUCLEOTIDE SEQUENCE</scope>
    <source>
        <strain evidence="3">CBS 103.79</strain>
    </source>
</reference>
<evidence type="ECO:0008006" key="5">
    <source>
        <dbReference type="Google" id="ProtNLM"/>
    </source>
</evidence>
<keyword evidence="2" id="KW-0472">Membrane</keyword>
<organism evidence="3 4">
    <name type="scientific">Staphylotrichum tortipilum</name>
    <dbReference type="NCBI Taxonomy" id="2831512"/>
    <lineage>
        <taxon>Eukaryota</taxon>
        <taxon>Fungi</taxon>
        <taxon>Dikarya</taxon>
        <taxon>Ascomycota</taxon>
        <taxon>Pezizomycotina</taxon>
        <taxon>Sordariomycetes</taxon>
        <taxon>Sordariomycetidae</taxon>
        <taxon>Sordariales</taxon>
        <taxon>Chaetomiaceae</taxon>
        <taxon>Staphylotrichum</taxon>
    </lineage>
</organism>
<dbReference type="InterPro" id="IPR021840">
    <property type="entry name" value="DUF3433"/>
</dbReference>
<feature type="compositionally biased region" description="Low complexity" evidence="1">
    <location>
        <begin position="122"/>
        <end position="142"/>
    </location>
</feature>
<feature type="transmembrane region" description="Helical" evidence="2">
    <location>
        <begin position="504"/>
        <end position="524"/>
    </location>
</feature>
<evidence type="ECO:0000313" key="4">
    <source>
        <dbReference type="Proteomes" id="UP001303889"/>
    </source>
</evidence>
<feature type="transmembrane region" description="Helical" evidence="2">
    <location>
        <begin position="436"/>
        <end position="454"/>
    </location>
</feature>
<dbReference type="EMBL" id="MU856044">
    <property type="protein sequence ID" value="KAK3897905.1"/>
    <property type="molecule type" value="Genomic_DNA"/>
</dbReference>
<keyword evidence="4" id="KW-1185">Reference proteome</keyword>
<keyword evidence="2" id="KW-1133">Transmembrane helix</keyword>
<dbReference type="PANTHER" id="PTHR37544:SF3">
    <property type="entry name" value="SPRAY"/>
    <property type="match status" value="1"/>
</dbReference>
<feature type="region of interest" description="Disordered" evidence="1">
    <location>
        <begin position="102"/>
        <end position="147"/>
    </location>
</feature>
<feature type="transmembrane region" description="Helical" evidence="2">
    <location>
        <begin position="692"/>
        <end position="713"/>
    </location>
</feature>
<evidence type="ECO:0000313" key="3">
    <source>
        <dbReference type="EMBL" id="KAK3897905.1"/>
    </source>
</evidence>
<gene>
    <name evidence="3" type="ORF">C8A05DRAFT_19420</name>
</gene>
<feature type="transmembrane region" description="Helical" evidence="2">
    <location>
        <begin position="795"/>
        <end position="819"/>
    </location>
</feature>
<dbReference type="AlphaFoldDB" id="A0AAN6RP74"/>
<accession>A0AAN6RP74</accession>
<feature type="transmembrane region" description="Helical" evidence="2">
    <location>
        <begin position="556"/>
        <end position="575"/>
    </location>
</feature>
<keyword evidence="2" id="KW-0812">Transmembrane</keyword>
<name>A0AAN6RP74_9PEZI</name>
<evidence type="ECO:0000256" key="1">
    <source>
        <dbReference type="SAM" id="MobiDB-lite"/>
    </source>
</evidence>
<feature type="transmembrane region" description="Helical" evidence="2">
    <location>
        <begin position="582"/>
        <end position="599"/>
    </location>
</feature>
<feature type="transmembrane region" description="Helical" evidence="2">
    <location>
        <begin position="734"/>
        <end position="757"/>
    </location>
</feature>
<sequence>MPDPAEQQRWDETTFTDSSPSLNARSWIEYEQLSRLELCAQAAKRAPRRVASSGRPAVPDYKPLPLRWPFLTALITVILALIAAVETACRLLPAEVDRDLVPGSEWKPSASTQGGHLRPRMTESGQSLQSGSTTIGTTSTPTANPASLIPTETLTKWLDPIPQSSSTTSTFSDIPLVGGEPLFGQPGYHTETITLAPSPTTSEPIFFSPMPEEHGNEGPVTIESTPSMTEVVTTILQTTTLPGAVTTVAKTTTVPGATTVITVESTLSGGASTYVGTTTVDGTPTTFVGTTWLSGVVSTLTRPETLSRVVSVVSEVRTLSGVVSAYPLTTTLRVGGEPAYVPLKVITLTGTDGTPTATITRTPPAVSTPTVLTLTDPRGAATATVTTSVLATPRTRTMTDSAGVATATVTEYPTLGSGIPGPQTVVKVYYISNAEYFTGFLLPTLLAVMLTIPVRMIDAAAKQLQPWHALTRHQGASAGESLCLRTGGLYGIVSSLKSLSGGQVLVFLTTLLTVASVVLVPLSVEAVSLKLHGSCSKMDFRGCAMTLGVFLGPARATVGLLGFMAVLVLLILLVLGRWKTGVAAYPWSIAVVASMALNPEVRAVFSSLPAGHGERITHTQLVAALDGKTFKLGYFFNQHGVSEYGLMVQDERSALLRVDSDSRASLKSARDASARGDGRKVERHLPFLMLSYTARIAFLVPVTGILVLILYYNNTGGDTAFERFMSTQNFGVRALFTLVGIGICFFWGCFFASLAVVSPYQLLSQSTQCPQRSIAVSPPLDAFSGVVSAVRQRHMFLITVAVTAVLAEFMPILLGNVPFRVTQTWTASRTCTWMAVGILSLMWLVVVGSFFISWPHLPVDPSTIAGVMYYVCDSWMLESLGGLSMLGKHEREQRVAALGLKFRFGDMVGVPGRRRIGVDGVDDFV</sequence>
<proteinExistence type="predicted"/>
<dbReference type="Pfam" id="PF11915">
    <property type="entry name" value="DUF3433"/>
    <property type="match status" value="2"/>
</dbReference>
<feature type="transmembrane region" description="Helical" evidence="2">
    <location>
        <begin position="831"/>
        <end position="855"/>
    </location>
</feature>
<dbReference type="Proteomes" id="UP001303889">
    <property type="component" value="Unassembled WGS sequence"/>
</dbReference>
<reference evidence="3" key="2">
    <citation type="submission" date="2023-05" db="EMBL/GenBank/DDBJ databases">
        <authorList>
            <consortium name="Lawrence Berkeley National Laboratory"/>
            <person name="Steindorff A."/>
            <person name="Hensen N."/>
            <person name="Bonometti L."/>
            <person name="Westerberg I."/>
            <person name="Brannstrom I.O."/>
            <person name="Guillou S."/>
            <person name="Cros-Aarteil S."/>
            <person name="Calhoun S."/>
            <person name="Haridas S."/>
            <person name="Kuo A."/>
            <person name="Mondo S."/>
            <person name="Pangilinan J."/>
            <person name="Riley R."/>
            <person name="Labutti K."/>
            <person name="Andreopoulos B."/>
            <person name="Lipzen A."/>
            <person name="Chen C."/>
            <person name="Yanf M."/>
            <person name="Daum C."/>
            <person name="Ng V."/>
            <person name="Clum A."/>
            <person name="Ohm R."/>
            <person name="Martin F."/>
            <person name="Silar P."/>
            <person name="Natvig D."/>
            <person name="Lalanne C."/>
            <person name="Gautier V."/>
            <person name="Ament-Velasquez S.L."/>
            <person name="Kruys A."/>
            <person name="Hutchinson M.I."/>
            <person name="Powell A.J."/>
            <person name="Barry K."/>
            <person name="Miller A.N."/>
            <person name="Grigoriev I.V."/>
            <person name="Debuchy R."/>
            <person name="Gladieux P."/>
            <person name="Thoren M.H."/>
            <person name="Johannesson H."/>
        </authorList>
    </citation>
    <scope>NUCLEOTIDE SEQUENCE</scope>
    <source>
        <strain evidence="3">CBS 103.79</strain>
    </source>
</reference>
<comment type="caution">
    <text evidence="3">The sequence shown here is derived from an EMBL/GenBank/DDBJ whole genome shotgun (WGS) entry which is preliminary data.</text>
</comment>
<feature type="transmembrane region" description="Helical" evidence="2">
    <location>
        <begin position="867"/>
        <end position="886"/>
    </location>
</feature>
<evidence type="ECO:0000256" key="2">
    <source>
        <dbReference type="SAM" id="Phobius"/>
    </source>
</evidence>
<dbReference type="PANTHER" id="PTHR37544">
    <property type="entry name" value="SPRAY-RELATED"/>
    <property type="match status" value="1"/>
</dbReference>
<protein>
    <recommendedName>
        <fullName evidence="5">Transmembrane protein</fullName>
    </recommendedName>
</protein>